<gene>
    <name evidence="2" type="ORF">OH76DRAFT_1253737</name>
</gene>
<dbReference type="AlphaFoldDB" id="A0A371CRH4"/>
<dbReference type="EMBL" id="KZ857474">
    <property type="protein sequence ID" value="RDX42884.1"/>
    <property type="molecule type" value="Genomic_DNA"/>
</dbReference>
<keyword evidence="3" id="KW-1185">Reference proteome</keyword>
<proteinExistence type="predicted"/>
<evidence type="ECO:0000256" key="1">
    <source>
        <dbReference type="SAM" id="MobiDB-lite"/>
    </source>
</evidence>
<feature type="region of interest" description="Disordered" evidence="1">
    <location>
        <begin position="93"/>
        <end position="130"/>
    </location>
</feature>
<reference evidence="2 3" key="1">
    <citation type="journal article" date="2018" name="Biotechnol. Biofuels">
        <title>Integrative visual omics of the white-rot fungus Polyporus brumalis exposes the biotechnological potential of its oxidative enzymes for delignifying raw plant biomass.</title>
        <authorList>
            <person name="Miyauchi S."/>
            <person name="Rancon A."/>
            <person name="Drula E."/>
            <person name="Hage H."/>
            <person name="Chaduli D."/>
            <person name="Favel A."/>
            <person name="Grisel S."/>
            <person name="Henrissat B."/>
            <person name="Herpoel-Gimbert I."/>
            <person name="Ruiz-Duenas F.J."/>
            <person name="Chevret D."/>
            <person name="Hainaut M."/>
            <person name="Lin J."/>
            <person name="Wang M."/>
            <person name="Pangilinan J."/>
            <person name="Lipzen A."/>
            <person name="Lesage-Meessen L."/>
            <person name="Navarro D."/>
            <person name="Riley R."/>
            <person name="Grigoriev I.V."/>
            <person name="Zhou S."/>
            <person name="Raouche S."/>
            <person name="Rosso M.N."/>
        </authorList>
    </citation>
    <scope>NUCLEOTIDE SEQUENCE [LARGE SCALE GENOMIC DNA]</scope>
    <source>
        <strain evidence="2 3">BRFM 1820</strain>
    </source>
</reference>
<name>A0A371CRH4_9APHY</name>
<organism evidence="2 3">
    <name type="scientific">Lentinus brumalis</name>
    <dbReference type="NCBI Taxonomy" id="2498619"/>
    <lineage>
        <taxon>Eukaryota</taxon>
        <taxon>Fungi</taxon>
        <taxon>Dikarya</taxon>
        <taxon>Basidiomycota</taxon>
        <taxon>Agaricomycotina</taxon>
        <taxon>Agaricomycetes</taxon>
        <taxon>Polyporales</taxon>
        <taxon>Polyporaceae</taxon>
        <taxon>Lentinus</taxon>
    </lineage>
</organism>
<evidence type="ECO:0000313" key="3">
    <source>
        <dbReference type="Proteomes" id="UP000256964"/>
    </source>
</evidence>
<dbReference type="Proteomes" id="UP000256964">
    <property type="component" value="Unassembled WGS sequence"/>
</dbReference>
<feature type="region of interest" description="Disordered" evidence="1">
    <location>
        <begin position="1"/>
        <end position="44"/>
    </location>
</feature>
<protein>
    <submittedName>
        <fullName evidence="2">Uncharacterized protein</fullName>
    </submittedName>
</protein>
<sequence length="249" mass="26501">MLTLLAQRPSDSLPGHPARDSPRPPGRTESNSEPAAVSRYRAKAAAPQHGVCSYQGSRSAVHHVPAPRTTSGGFHGISAASCPYIGFSLGRDSRRGPDGSSGRLRYSGCLHGHPATPNHSARASEPPGTRGSLSGYQALRLPLDVSYADLPEEVLQCSAACLLAAHRRLPRRAPAGVPHTPATRYSGRCDPRSSECQSSACPTLLTLRLVWEPSVRGFVCNIPLRQQLESSHMRPSGVSLPSARTRHAA</sequence>
<evidence type="ECO:0000313" key="2">
    <source>
        <dbReference type="EMBL" id="RDX42884.1"/>
    </source>
</evidence>
<feature type="compositionally biased region" description="Low complexity" evidence="1">
    <location>
        <begin position="35"/>
        <end position="44"/>
    </location>
</feature>
<accession>A0A371CRH4</accession>